<dbReference type="InterPro" id="IPR006089">
    <property type="entry name" value="Acyl-CoA_DH_CS"/>
</dbReference>
<dbReference type="RefSeq" id="WP_345651310.1">
    <property type="nucleotide sequence ID" value="NZ_BAABKB010000016.1"/>
</dbReference>
<dbReference type="InterPro" id="IPR009100">
    <property type="entry name" value="AcylCoA_DH/oxidase_NM_dom_sf"/>
</dbReference>
<feature type="domain" description="Acyl-CoA oxidase/dehydrogenase middle" evidence="7">
    <location>
        <begin position="158"/>
        <end position="251"/>
    </location>
</feature>
<keyword evidence="3 5" id="KW-0285">Flavoprotein</keyword>
<dbReference type="SUPFAM" id="SSF47203">
    <property type="entry name" value="Acyl-CoA dehydrogenase C-terminal domain-like"/>
    <property type="match status" value="1"/>
</dbReference>
<dbReference type="Pfam" id="PF00441">
    <property type="entry name" value="Acyl-CoA_dh_1"/>
    <property type="match status" value="1"/>
</dbReference>
<keyword evidence="5" id="KW-0560">Oxidoreductase</keyword>
<dbReference type="Gene3D" id="2.40.110.10">
    <property type="entry name" value="Butyryl-CoA Dehydrogenase, subunit A, domain 2"/>
    <property type="match status" value="1"/>
</dbReference>
<evidence type="ECO:0000256" key="5">
    <source>
        <dbReference type="RuleBase" id="RU362125"/>
    </source>
</evidence>
<accession>A0ABP9J0E4</accession>
<dbReference type="EMBL" id="BAABKB010000016">
    <property type="protein sequence ID" value="GAA5016592.1"/>
    <property type="molecule type" value="Genomic_DNA"/>
</dbReference>
<dbReference type="InterPro" id="IPR036250">
    <property type="entry name" value="AcylCo_DH-like_C"/>
</dbReference>
<organism evidence="9 10">
    <name type="scientific">Streptomyces siamensis</name>
    <dbReference type="NCBI Taxonomy" id="1274986"/>
    <lineage>
        <taxon>Bacteria</taxon>
        <taxon>Bacillati</taxon>
        <taxon>Actinomycetota</taxon>
        <taxon>Actinomycetes</taxon>
        <taxon>Kitasatosporales</taxon>
        <taxon>Streptomycetaceae</taxon>
        <taxon>Streptomyces</taxon>
    </lineage>
</organism>
<proteinExistence type="inferred from homology"/>
<evidence type="ECO:0000259" key="6">
    <source>
        <dbReference type="Pfam" id="PF00441"/>
    </source>
</evidence>
<feature type="domain" description="Acyl-CoA dehydrogenase/oxidase C-terminal" evidence="6">
    <location>
        <begin position="263"/>
        <end position="410"/>
    </location>
</feature>
<dbReference type="InterPro" id="IPR009075">
    <property type="entry name" value="AcylCo_DH/oxidase_C"/>
</dbReference>
<evidence type="ECO:0000259" key="7">
    <source>
        <dbReference type="Pfam" id="PF02770"/>
    </source>
</evidence>
<dbReference type="PROSITE" id="PS00072">
    <property type="entry name" value="ACYL_COA_DH_1"/>
    <property type="match status" value="1"/>
</dbReference>
<dbReference type="PROSITE" id="PS00073">
    <property type="entry name" value="ACYL_COA_DH_2"/>
    <property type="match status" value="1"/>
</dbReference>
<evidence type="ECO:0000256" key="2">
    <source>
        <dbReference type="ARBA" id="ARBA00009347"/>
    </source>
</evidence>
<comment type="cofactor">
    <cofactor evidence="1 5">
        <name>FAD</name>
        <dbReference type="ChEBI" id="CHEBI:57692"/>
    </cofactor>
</comment>
<dbReference type="SUPFAM" id="SSF56645">
    <property type="entry name" value="Acyl-CoA dehydrogenase NM domain-like"/>
    <property type="match status" value="1"/>
</dbReference>
<keyword evidence="4 5" id="KW-0274">FAD</keyword>
<dbReference type="PANTHER" id="PTHR43188:SF1">
    <property type="entry name" value="ACYL-COA DEHYDROGENASE"/>
    <property type="match status" value="1"/>
</dbReference>
<evidence type="ECO:0000313" key="9">
    <source>
        <dbReference type="EMBL" id="GAA5016592.1"/>
    </source>
</evidence>
<dbReference type="InterPro" id="IPR037069">
    <property type="entry name" value="AcylCoA_DH/ox_N_sf"/>
</dbReference>
<reference evidence="10" key="1">
    <citation type="journal article" date="2019" name="Int. J. Syst. Evol. Microbiol.">
        <title>The Global Catalogue of Microorganisms (GCM) 10K type strain sequencing project: providing services to taxonomists for standard genome sequencing and annotation.</title>
        <authorList>
            <consortium name="The Broad Institute Genomics Platform"/>
            <consortium name="The Broad Institute Genome Sequencing Center for Infectious Disease"/>
            <person name="Wu L."/>
            <person name="Ma J."/>
        </authorList>
    </citation>
    <scope>NUCLEOTIDE SEQUENCE [LARGE SCALE GENOMIC DNA]</scope>
    <source>
        <strain evidence="10">JCM 18409</strain>
    </source>
</reference>
<name>A0ABP9J0E4_9ACTN</name>
<comment type="caution">
    <text evidence="9">The sequence shown here is derived from an EMBL/GenBank/DDBJ whole genome shotgun (WGS) entry which is preliminary data.</text>
</comment>
<feature type="domain" description="Acyl-CoA dehydrogenase/oxidase N-terminal" evidence="8">
    <location>
        <begin position="41"/>
        <end position="153"/>
    </location>
</feature>
<comment type="similarity">
    <text evidence="2 5">Belongs to the acyl-CoA dehydrogenase family.</text>
</comment>
<dbReference type="Gene3D" id="1.20.140.10">
    <property type="entry name" value="Butyryl-CoA Dehydrogenase, subunit A, domain 3"/>
    <property type="match status" value="1"/>
</dbReference>
<protein>
    <submittedName>
        <fullName evidence="9">Acyl-CoA dehydrogenase family protein</fullName>
    </submittedName>
</protein>
<keyword evidence="10" id="KW-1185">Reference proteome</keyword>
<dbReference type="InterPro" id="IPR013786">
    <property type="entry name" value="AcylCoA_DH/ox_N"/>
</dbReference>
<evidence type="ECO:0000256" key="4">
    <source>
        <dbReference type="ARBA" id="ARBA00022827"/>
    </source>
</evidence>
<evidence type="ECO:0000313" key="10">
    <source>
        <dbReference type="Proteomes" id="UP001501759"/>
    </source>
</evidence>
<dbReference type="InterPro" id="IPR046373">
    <property type="entry name" value="Acyl-CoA_Oxase/DH_mid-dom_sf"/>
</dbReference>
<sequence>MTTDATRLASSDDRLTADAARLAPLDDQLAADFYLYEALLSDEERKILLKARTLMRDEIKPLVNEYWGRGEFPMELIEKFRGSGLAALAYEGYGEHQPAISHLLGGMLAMELSRVDASVATFFGVHNGLAFYSIHYGGDQEQRDRWLPAMASMDKIGAFALTEPLGGSDVSGGMRTTARREGDTWVLNGAKKWIGNATFADYVVVFARDVDDNKVKGFVVEKGTPGFTPVKIEGKVALRIVQNAEITLTDVRVSEADRLHNIKGFRDVAEVLRVTRGGVAWQALGVMIGAYELALDYAKERMAFGRPIARFQMVQDLLVKSLGNITASWGMLIQLARLQDQGIFRDEQSALAKEFVAARMRESVAWSREIFGGNGIVLDYDVARFFADSEALYSYEGTHQMQTLIVGKSITGHSAFVG</sequence>
<evidence type="ECO:0000259" key="8">
    <source>
        <dbReference type="Pfam" id="PF02771"/>
    </source>
</evidence>
<dbReference type="Proteomes" id="UP001501759">
    <property type="component" value="Unassembled WGS sequence"/>
</dbReference>
<dbReference type="Gene3D" id="1.10.540.10">
    <property type="entry name" value="Acyl-CoA dehydrogenase/oxidase, N-terminal domain"/>
    <property type="match status" value="1"/>
</dbReference>
<dbReference type="InterPro" id="IPR045008">
    <property type="entry name" value="ACX4-like"/>
</dbReference>
<dbReference type="Pfam" id="PF02770">
    <property type="entry name" value="Acyl-CoA_dh_M"/>
    <property type="match status" value="1"/>
</dbReference>
<dbReference type="InterPro" id="IPR006091">
    <property type="entry name" value="Acyl-CoA_Oxase/DH_mid-dom"/>
</dbReference>
<evidence type="ECO:0000256" key="1">
    <source>
        <dbReference type="ARBA" id="ARBA00001974"/>
    </source>
</evidence>
<dbReference type="PANTHER" id="PTHR43188">
    <property type="entry name" value="ACYL-COENZYME A OXIDASE"/>
    <property type="match status" value="1"/>
</dbReference>
<dbReference type="Pfam" id="PF02771">
    <property type="entry name" value="Acyl-CoA_dh_N"/>
    <property type="match status" value="1"/>
</dbReference>
<gene>
    <name evidence="9" type="ORF">GCM10023335_42460</name>
</gene>
<evidence type="ECO:0000256" key="3">
    <source>
        <dbReference type="ARBA" id="ARBA00022630"/>
    </source>
</evidence>